<dbReference type="EMBL" id="ABEU02000001">
    <property type="status" value="NOT_ANNOTATED_CDS"/>
    <property type="molecule type" value="Genomic_DNA"/>
</dbReference>
<evidence type="ECO:0000256" key="1">
    <source>
        <dbReference type="SAM" id="MobiDB-lite"/>
    </source>
</evidence>
<evidence type="ECO:0000313" key="3">
    <source>
        <dbReference type="EnsemblPlants" id="Pp3c1_21400V3.4"/>
    </source>
</evidence>
<sequence length="355" mass="38887">MKDMPILAETMASLVTSCNQAFRSSIRSREMDDEAPRSKRVRASGERAFEKPVNDKTGGTSSTAGECSELDSFEPGTPKKSDTLVEPARKMSGGWDTLELCLLERITRSLSASDLCRLAQVNKHYQELCSRDTLWAWRAAENGFAKAVEVENWRLNVTDSLKAAPLDSLTSLHFSGDVTIVDPFHLFFQGKSNASKLSELRKIVKGFGHKDLVLTYRGVQSAILRTSCIIHDDDTAFEVFRNGQEIGANVTTSGVIAVVPKRLVLKLIQENGGMPEEVRGVTVTGVDGILRCSLDGDFIIRHSVPSRGTPVHFPYTGEIVSADIVCSTGISLSVVSFSCPVCSSRFLFLFNTVDK</sequence>
<evidence type="ECO:0000259" key="2">
    <source>
        <dbReference type="Pfam" id="PF12937"/>
    </source>
</evidence>
<dbReference type="AlphaFoldDB" id="A0A7I4BQE7"/>
<dbReference type="InterPro" id="IPR001810">
    <property type="entry name" value="F-box_dom"/>
</dbReference>
<dbReference type="Proteomes" id="UP000006727">
    <property type="component" value="Chromosome 1"/>
</dbReference>
<proteinExistence type="predicted"/>
<organism evidence="3 4">
    <name type="scientific">Physcomitrium patens</name>
    <name type="common">Spreading-leaved earth moss</name>
    <name type="synonym">Physcomitrella patens</name>
    <dbReference type="NCBI Taxonomy" id="3218"/>
    <lineage>
        <taxon>Eukaryota</taxon>
        <taxon>Viridiplantae</taxon>
        <taxon>Streptophyta</taxon>
        <taxon>Embryophyta</taxon>
        <taxon>Bryophyta</taxon>
        <taxon>Bryophytina</taxon>
        <taxon>Bryopsida</taxon>
        <taxon>Funariidae</taxon>
        <taxon>Funariales</taxon>
        <taxon>Funariaceae</taxon>
        <taxon>Physcomitrium</taxon>
    </lineage>
</organism>
<dbReference type="Gene3D" id="1.20.1280.50">
    <property type="match status" value="1"/>
</dbReference>
<feature type="compositionally biased region" description="Basic and acidic residues" evidence="1">
    <location>
        <begin position="77"/>
        <end position="88"/>
    </location>
</feature>
<reference evidence="3 4" key="1">
    <citation type="journal article" date="2008" name="Science">
        <title>The Physcomitrella genome reveals evolutionary insights into the conquest of land by plants.</title>
        <authorList>
            <person name="Rensing S."/>
            <person name="Lang D."/>
            <person name="Zimmer A."/>
            <person name="Terry A."/>
            <person name="Salamov A."/>
            <person name="Shapiro H."/>
            <person name="Nishiyama T."/>
            <person name="Perroud P.-F."/>
            <person name="Lindquist E."/>
            <person name="Kamisugi Y."/>
            <person name="Tanahashi T."/>
            <person name="Sakakibara K."/>
            <person name="Fujita T."/>
            <person name="Oishi K."/>
            <person name="Shin-I T."/>
            <person name="Kuroki Y."/>
            <person name="Toyoda A."/>
            <person name="Suzuki Y."/>
            <person name="Hashimoto A."/>
            <person name="Yamaguchi K."/>
            <person name="Sugano A."/>
            <person name="Kohara Y."/>
            <person name="Fujiyama A."/>
            <person name="Anterola A."/>
            <person name="Aoki S."/>
            <person name="Ashton N."/>
            <person name="Barbazuk W.B."/>
            <person name="Barker E."/>
            <person name="Bennetzen J."/>
            <person name="Bezanilla M."/>
            <person name="Blankenship R."/>
            <person name="Cho S.H."/>
            <person name="Dutcher S."/>
            <person name="Estelle M."/>
            <person name="Fawcett J.A."/>
            <person name="Gundlach H."/>
            <person name="Hanada K."/>
            <person name="Heyl A."/>
            <person name="Hicks K.A."/>
            <person name="Hugh J."/>
            <person name="Lohr M."/>
            <person name="Mayer K."/>
            <person name="Melkozernov A."/>
            <person name="Murata T."/>
            <person name="Nelson D."/>
            <person name="Pils B."/>
            <person name="Prigge M."/>
            <person name="Reiss B."/>
            <person name="Renner T."/>
            <person name="Rombauts S."/>
            <person name="Rushton P."/>
            <person name="Sanderfoot A."/>
            <person name="Schween G."/>
            <person name="Shiu S.-H."/>
            <person name="Stueber K."/>
            <person name="Theodoulou F.L."/>
            <person name="Tu H."/>
            <person name="Van de Peer Y."/>
            <person name="Verrier P.J."/>
            <person name="Waters E."/>
            <person name="Wood A."/>
            <person name="Yang L."/>
            <person name="Cove D."/>
            <person name="Cuming A."/>
            <person name="Hasebe M."/>
            <person name="Lucas S."/>
            <person name="Mishler D.B."/>
            <person name="Reski R."/>
            <person name="Grigoriev I."/>
            <person name="Quatrano R.S."/>
            <person name="Boore J.L."/>
        </authorList>
    </citation>
    <scope>NUCLEOTIDE SEQUENCE [LARGE SCALE GENOMIC DNA]</scope>
    <source>
        <strain evidence="3 4">cv. Gransden 2004</strain>
    </source>
</reference>
<feature type="domain" description="F-box" evidence="2">
    <location>
        <begin position="102"/>
        <end position="136"/>
    </location>
</feature>
<reference evidence="3" key="3">
    <citation type="submission" date="2020-12" db="UniProtKB">
        <authorList>
            <consortium name="EnsemblPlants"/>
        </authorList>
    </citation>
    <scope>IDENTIFICATION</scope>
</reference>
<evidence type="ECO:0000313" key="4">
    <source>
        <dbReference type="Proteomes" id="UP000006727"/>
    </source>
</evidence>
<reference evidence="3 4" key="2">
    <citation type="journal article" date="2018" name="Plant J.">
        <title>The Physcomitrella patens chromosome-scale assembly reveals moss genome structure and evolution.</title>
        <authorList>
            <person name="Lang D."/>
            <person name="Ullrich K.K."/>
            <person name="Murat F."/>
            <person name="Fuchs J."/>
            <person name="Jenkins J."/>
            <person name="Haas F.B."/>
            <person name="Piednoel M."/>
            <person name="Gundlach H."/>
            <person name="Van Bel M."/>
            <person name="Meyberg R."/>
            <person name="Vives C."/>
            <person name="Morata J."/>
            <person name="Symeonidi A."/>
            <person name="Hiss M."/>
            <person name="Muchero W."/>
            <person name="Kamisugi Y."/>
            <person name="Saleh O."/>
            <person name="Blanc G."/>
            <person name="Decker E.L."/>
            <person name="van Gessel N."/>
            <person name="Grimwood J."/>
            <person name="Hayes R.D."/>
            <person name="Graham S.W."/>
            <person name="Gunter L.E."/>
            <person name="McDaniel S.F."/>
            <person name="Hoernstein S.N.W."/>
            <person name="Larsson A."/>
            <person name="Li F.W."/>
            <person name="Perroud P.F."/>
            <person name="Phillips J."/>
            <person name="Ranjan P."/>
            <person name="Rokshar D.S."/>
            <person name="Rothfels C.J."/>
            <person name="Schneider L."/>
            <person name="Shu S."/>
            <person name="Stevenson D.W."/>
            <person name="Thummler F."/>
            <person name="Tillich M."/>
            <person name="Villarreal Aguilar J.C."/>
            <person name="Widiez T."/>
            <person name="Wong G.K."/>
            <person name="Wymore A."/>
            <person name="Zhang Y."/>
            <person name="Zimmer A.D."/>
            <person name="Quatrano R.S."/>
            <person name="Mayer K.F.X."/>
            <person name="Goodstein D."/>
            <person name="Casacuberta J.M."/>
            <person name="Vandepoele K."/>
            <person name="Reski R."/>
            <person name="Cuming A.C."/>
            <person name="Tuskan G.A."/>
            <person name="Maumus F."/>
            <person name="Salse J."/>
            <person name="Schmutz J."/>
            <person name="Rensing S.A."/>
        </authorList>
    </citation>
    <scope>NUCLEOTIDE SEQUENCE [LARGE SCALE GENOMIC DNA]</scope>
    <source>
        <strain evidence="3 4">cv. Gransden 2004</strain>
    </source>
</reference>
<protein>
    <recommendedName>
        <fullName evidence="2">F-box domain-containing protein</fullName>
    </recommendedName>
</protein>
<feature type="compositionally biased region" description="Basic and acidic residues" evidence="1">
    <location>
        <begin position="27"/>
        <end position="54"/>
    </location>
</feature>
<dbReference type="SUPFAM" id="SSF81383">
    <property type="entry name" value="F-box domain"/>
    <property type="match status" value="1"/>
</dbReference>
<dbReference type="EnsemblPlants" id="Pp3c1_21400V3.4">
    <property type="protein sequence ID" value="Pp3c1_21400V3.4"/>
    <property type="gene ID" value="Pp3c1_21400"/>
</dbReference>
<feature type="region of interest" description="Disordered" evidence="1">
    <location>
        <begin position="25"/>
        <end position="88"/>
    </location>
</feature>
<dbReference type="InterPro" id="IPR036047">
    <property type="entry name" value="F-box-like_dom_sf"/>
</dbReference>
<dbReference type="Gramene" id="Pp3c1_21400V3.4">
    <property type="protein sequence ID" value="Pp3c1_21400V3.4"/>
    <property type="gene ID" value="Pp3c1_21400"/>
</dbReference>
<gene>
    <name evidence="3" type="primary">LOC112288877</name>
</gene>
<keyword evidence="4" id="KW-1185">Reference proteome</keyword>
<dbReference type="Pfam" id="PF12937">
    <property type="entry name" value="F-box-like"/>
    <property type="match status" value="1"/>
</dbReference>
<accession>A0A7I4BQE7</accession>
<name>A0A7I4BQE7_PHYPA</name>